<dbReference type="OrthoDB" id="10256524at2759"/>
<reference evidence="12 13" key="1">
    <citation type="journal article" date="2018" name="Nat. Ecol. Evol.">
        <title>Pezizomycetes genomes reveal the molecular basis of ectomycorrhizal truffle lifestyle.</title>
        <authorList>
            <person name="Murat C."/>
            <person name="Payen T."/>
            <person name="Noel B."/>
            <person name="Kuo A."/>
            <person name="Morin E."/>
            <person name="Chen J."/>
            <person name="Kohler A."/>
            <person name="Krizsan K."/>
            <person name="Balestrini R."/>
            <person name="Da Silva C."/>
            <person name="Montanini B."/>
            <person name="Hainaut M."/>
            <person name="Levati E."/>
            <person name="Barry K.W."/>
            <person name="Belfiori B."/>
            <person name="Cichocki N."/>
            <person name="Clum A."/>
            <person name="Dockter R.B."/>
            <person name="Fauchery L."/>
            <person name="Guy J."/>
            <person name="Iotti M."/>
            <person name="Le Tacon F."/>
            <person name="Lindquist E.A."/>
            <person name="Lipzen A."/>
            <person name="Malagnac F."/>
            <person name="Mello A."/>
            <person name="Molinier V."/>
            <person name="Miyauchi S."/>
            <person name="Poulain J."/>
            <person name="Riccioni C."/>
            <person name="Rubini A."/>
            <person name="Sitrit Y."/>
            <person name="Splivallo R."/>
            <person name="Traeger S."/>
            <person name="Wang M."/>
            <person name="Zifcakova L."/>
            <person name="Wipf D."/>
            <person name="Zambonelli A."/>
            <person name="Paolocci F."/>
            <person name="Nowrousian M."/>
            <person name="Ottonello S."/>
            <person name="Baldrian P."/>
            <person name="Spatafora J.W."/>
            <person name="Henrissat B."/>
            <person name="Nagy L.G."/>
            <person name="Aury J.M."/>
            <person name="Wincker P."/>
            <person name="Grigoriev I.V."/>
            <person name="Bonfante P."/>
            <person name="Martin F.M."/>
        </authorList>
    </citation>
    <scope>NUCLEOTIDE SEQUENCE [LARGE SCALE GENOMIC DNA]</scope>
    <source>
        <strain evidence="12 13">RN42</strain>
    </source>
</reference>
<dbReference type="PRINTS" id="PR00723">
    <property type="entry name" value="SUBTILISIN"/>
</dbReference>
<feature type="active site" description="Charge relay system" evidence="6 7">
    <location>
        <position position="229"/>
    </location>
</feature>
<evidence type="ECO:0000256" key="8">
    <source>
        <dbReference type="RuleBase" id="RU003355"/>
    </source>
</evidence>
<dbReference type="InterPro" id="IPR015500">
    <property type="entry name" value="Peptidase_S8_subtilisin-rel"/>
</dbReference>
<keyword evidence="3 9" id="KW-0732">Signal</keyword>
<dbReference type="Gene3D" id="3.40.50.200">
    <property type="entry name" value="Peptidase S8/S53 domain"/>
    <property type="match status" value="2"/>
</dbReference>
<dbReference type="PROSITE" id="PS51892">
    <property type="entry name" value="SUBTILASE"/>
    <property type="match status" value="1"/>
</dbReference>
<evidence type="ECO:0000256" key="1">
    <source>
        <dbReference type="ARBA" id="ARBA00011073"/>
    </source>
</evidence>
<dbReference type="Pfam" id="PF06280">
    <property type="entry name" value="fn3_5"/>
    <property type="match status" value="1"/>
</dbReference>
<dbReference type="PANTHER" id="PTHR43806">
    <property type="entry name" value="PEPTIDASE S8"/>
    <property type="match status" value="1"/>
</dbReference>
<name>A0A3N4IAV4_ASCIM</name>
<evidence type="ECO:0000256" key="2">
    <source>
        <dbReference type="ARBA" id="ARBA00022670"/>
    </source>
</evidence>
<dbReference type="InterPro" id="IPR010435">
    <property type="entry name" value="C5a/SBT2-like_Fn3"/>
</dbReference>
<dbReference type="Proteomes" id="UP000275078">
    <property type="component" value="Unassembled WGS sequence"/>
</dbReference>
<dbReference type="InterPro" id="IPR000209">
    <property type="entry name" value="Peptidase_S8/S53_dom"/>
</dbReference>
<dbReference type="PANTHER" id="PTHR43806:SF66">
    <property type="entry name" value="SERIN ENDOPEPTIDASE"/>
    <property type="match status" value="1"/>
</dbReference>
<feature type="domain" description="Peptidase S8/S53" evidence="10">
    <location>
        <begin position="178"/>
        <end position="574"/>
    </location>
</feature>
<organism evidence="12 13">
    <name type="scientific">Ascobolus immersus RN42</name>
    <dbReference type="NCBI Taxonomy" id="1160509"/>
    <lineage>
        <taxon>Eukaryota</taxon>
        <taxon>Fungi</taxon>
        <taxon>Dikarya</taxon>
        <taxon>Ascomycota</taxon>
        <taxon>Pezizomycotina</taxon>
        <taxon>Pezizomycetes</taxon>
        <taxon>Pezizales</taxon>
        <taxon>Ascobolaceae</taxon>
        <taxon>Ascobolus</taxon>
    </lineage>
</organism>
<evidence type="ECO:0000256" key="3">
    <source>
        <dbReference type="ARBA" id="ARBA00022729"/>
    </source>
</evidence>
<dbReference type="GO" id="GO:0004252">
    <property type="term" value="F:serine-type endopeptidase activity"/>
    <property type="evidence" value="ECO:0007669"/>
    <property type="project" value="UniProtKB-UniRule"/>
</dbReference>
<proteinExistence type="inferred from homology"/>
<dbReference type="EMBL" id="ML119666">
    <property type="protein sequence ID" value="RPA83202.1"/>
    <property type="molecule type" value="Genomic_DNA"/>
</dbReference>
<evidence type="ECO:0000256" key="7">
    <source>
        <dbReference type="PROSITE-ProRule" id="PRU01240"/>
    </source>
</evidence>
<dbReference type="GO" id="GO:0006508">
    <property type="term" value="P:proteolysis"/>
    <property type="evidence" value="ECO:0007669"/>
    <property type="project" value="UniProtKB-KW"/>
</dbReference>
<dbReference type="InterPro" id="IPR023827">
    <property type="entry name" value="Peptidase_S8_Asp-AS"/>
</dbReference>
<dbReference type="InterPro" id="IPR023828">
    <property type="entry name" value="Peptidase_S8_Ser-AS"/>
</dbReference>
<keyword evidence="2 7" id="KW-0645">Protease</keyword>
<feature type="active site" description="Charge relay system" evidence="6 7">
    <location>
        <position position="555"/>
    </location>
</feature>
<dbReference type="STRING" id="1160509.A0A3N4IAV4"/>
<comment type="similarity">
    <text evidence="1 7 8">Belongs to the peptidase S8 family.</text>
</comment>
<dbReference type="PROSITE" id="PS00136">
    <property type="entry name" value="SUBTILASE_ASP"/>
    <property type="match status" value="1"/>
</dbReference>
<evidence type="ECO:0000256" key="5">
    <source>
        <dbReference type="ARBA" id="ARBA00022825"/>
    </source>
</evidence>
<keyword evidence="13" id="KW-1185">Reference proteome</keyword>
<gene>
    <name evidence="12" type="ORF">BJ508DRAFT_304942</name>
</gene>
<feature type="active site" description="Charge relay system" evidence="6 7">
    <location>
        <position position="187"/>
    </location>
</feature>
<dbReference type="Pfam" id="PF00082">
    <property type="entry name" value="Peptidase_S8"/>
    <property type="match status" value="1"/>
</dbReference>
<keyword evidence="4 7" id="KW-0378">Hydrolase</keyword>
<evidence type="ECO:0000313" key="12">
    <source>
        <dbReference type="EMBL" id="RPA83202.1"/>
    </source>
</evidence>
<evidence type="ECO:0000313" key="13">
    <source>
        <dbReference type="Proteomes" id="UP000275078"/>
    </source>
</evidence>
<accession>A0A3N4IAV4</accession>
<evidence type="ECO:0000259" key="10">
    <source>
        <dbReference type="Pfam" id="PF00082"/>
    </source>
</evidence>
<evidence type="ECO:0000256" key="4">
    <source>
        <dbReference type="ARBA" id="ARBA00022801"/>
    </source>
</evidence>
<sequence length="918" mass="96619">MRSTYLTVLTAGLLLGAPPTYAADDWVVPNQYIVKYPAGDVATHNTGFYRSLHEIGFPFTSTKNYTSPLFPGTVIDSAKLSLEQLKDLPDVADAWPNTYIPPSEGIKEGEVELPESASASFNSRSTKKRDTVGYLHRSYRKAMKAPLEKRQGGTQQDYWRAIHGLTGVQRLHDAGVKGAGAKIAIVDTGFYVQHPALGGCIGPSCKIIDGWDFISNDSNPGTGAGEDSHGTTVAAVAAGKDSIITGVAPDAKLLLYKVIPDYGESQYTSDLTNAIDAILRAVEHGADVISHSIGSLVPWSIGPMQALIDNTVASGIIVTNAASNMGTDNVGTLADRGAAKKSLTIGNYGTKYIHGYEVTATSDGSSKAIVYALGNVAPSASTLGVQVVFASDGVTVADACTDTLPSSFAANKIVLVKLGDDPACTGTGGDAAERLKAIWDAGAAAVLAYGTSPYGNFQEIGNDRVAGFLHNQADADWILNKIAANKPVSITFPTKANYKVKALENSGALDNTTYPSSGSGPTYDLFMSLAVSAPGFNYLSASGRYDGYTVAAGTSFATPYVAGIAALYIGAKGGHTALGPAGIAALREKIITSGTPLRAFPYRGESFPSGALDAVWRQGAGLVNASNVFYTPVEITPAKLDLNDTVHFTSNRQITIKNTGTTPLTFTLSHEAALGSYILYPGVPTIPPFFGGPTYDPAIKATVTIPTTSVTIAGHGSASLALQFAYPSGLTSSRWPLYGGFIRVRSSAGDTFTVPYFGSAGSQKDLTLLLGPPDFKFQAAGTSITGSSSLSLTNPLDRPVVTVRLAIGSAQVRVDYVKTSWTANNWSYPPTPGANNFVANVYDGVRYFTQRWKTDVAKEAMGMDPVFFELPIDGTKSDGTKVPVGNYKVRVAVLKGFGNPTVEADWETWVSPVVTFTA</sequence>
<evidence type="ECO:0000256" key="9">
    <source>
        <dbReference type="SAM" id="SignalP"/>
    </source>
</evidence>
<dbReference type="SUPFAM" id="SSF52743">
    <property type="entry name" value="Subtilisin-like"/>
    <property type="match status" value="1"/>
</dbReference>
<protein>
    <submittedName>
        <fullName evidence="12">Subtilisin-like protein</fullName>
    </submittedName>
</protein>
<feature type="domain" description="C5a peptidase/Subtilisin-like protease SBT2-like Fn3-like" evidence="11">
    <location>
        <begin position="641"/>
        <end position="756"/>
    </location>
</feature>
<dbReference type="InterPro" id="IPR036852">
    <property type="entry name" value="Peptidase_S8/S53_dom_sf"/>
</dbReference>
<dbReference type="PROSITE" id="PS00138">
    <property type="entry name" value="SUBTILASE_SER"/>
    <property type="match status" value="1"/>
</dbReference>
<dbReference type="GO" id="GO:0016020">
    <property type="term" value="C:membrane"/>
    <property type="evidence" value="ECO:0007669"/>
    <property type="project" value="InterPro"/>
</dbReference>
<keyword evidence="5 7" id="KW-0720">Serine protease</keyword>
<evidence type="ECO:0000256" key="6">
    <source>
        <dbReference type="PIRSR" id="PIRSR615500-1"/>
    </source>
</evidence>
<feature type="signal peptide" evidence="9">
    <location>
        <begin position="1"/>
        <end position="22"/>
    </location>
</feature>
<feature type="chain" id="PRO_5018288795" evidence="9">
    <location>
        <begin position="23"/>
        <end position="918"/>
    </location>
</feature>
<evidence type="ECO:0000259" key="11">
    <source>
        <dbReference type="Pfam" id="PF06280"/>
    </source>
</evidence>
<dbReference type="AlphaFoldDB" id="A0A3N4IAV4"/>
<dbReference type="InterPro" id="IPR050131">
    <property type="entry name" value="Peptidase_S8_subtilisin-like"/>
</dbReference>